<organism evidence="5">
    <name type="scientific">Leptospirillum ferriphilum</name>
    <dbReference type="NCBI Taxonomy" id="178606"/>
    <lineage>
        <taxon>Bacteria</taxon>
        <taxon>Pseudomonadati</taxon>
        <taxon>Nitrospirota</taxon>
        <taxon>Nitrospiria</taxon>
        <taxon>Nitrospirales</taxon>
        <taxon>Nitrospiraceae</taxon>
        <taxon>Leptospirillum</taxon>
    </lineage>
</organism>
<evidence type="ECO:0000256" key="3">
    <source>
        <dbReference type="ARBA" id="ARBA00023163"/>
    </source>
</evidence>
<dbReference type="InterPro" id="IPR039418">
    <property type="entry name" value="LexA-like"/>
</dbReference>
<dbReference type="SUPFAM" id="SSF47413">
    <property type="entry name" value="lambda repressor-like DNA-binding domains"/>
    <property type="match status" value="2"/>
</dbReference>
<name>A0A2I2MFF4_9BACT</name>
<evidence type="ECO:0000256" key="2">
    <source>
        <dbReference type="ARBA" id="ARBA00023125"/>
    </source>
</evidence>
<dbReference type="EMBL" id="LT966316">
    <property type="protein sequence ID" value="SOU92438.1"/>
    <property type="molecule type" value="Genomic_DNA"/>
</dbReference>
<evidence type="ECO:0000259" key="4">
    <source>
        <dbReference type="PROSITE" id="PS50943"/>
    </source>
</evidence>
<dbReference type="AlphaFoldDB" id="A0A2I2MFF4"/>
<dbReference type="SUPFAM" id="SSF51306">
    <property type="entry name" value="LexA/Signal peptidase"/>
    <property type="match status" value="1"/>
</dbReference>
<keyword evidence="2" id="KW-0238">DNA-binding</keyword>
<protein>
    <submittedName>
        <fullName evidence="5">Helix-turn-helix protein</fullName>
    </submittedName>
</protein>
<evidence type="ECO:0000313" key="5">
    <source>
        <dbReference type="EMBL" id="SOU92438.1"/>
    </source>
</evidence>
<dbReference type="GO" id="GO:0003677">
    <property type="term" value="F:DNA binding"/>
    <property type="evidence" value="ECO:0007669"/>
    <property type="project" value="UniProtKB-KW"/>
</dbReference>
<sequence>MRKQKSLTEVRAFQQRLTSALSRRGFRVAGYGWVTQAAKKIGVSAVNLGNWHSGRRYPDPESIQILASGLGVDPNWLSEGFGEMETSSPTESQSDKKQNVSILGAKIREVRLSQGETIQSLATSVGVSPQTIVDIEAGRKKHLSSSLLKSLSISLRHTIDVDALYSTPDKENAEICHTPEHSSHFQNFPAVKAESGGIRKIMIPRLVDLVLGPGGIVEKKFSMGVFDVDPDWIRAEFPSADPKTVVQIEAVGDSMVPTIQPGSVVFIDINTNYYIQDGIYAIRHGGVIRIKRLHMLHNGNLLLKSDNPSYQTETLSPSEIETLPIAGRVLWHITRV</sequence>
<dbReference type="RefSeq" id="WP_052157865.1">
    <property type="nucleotide sequence ID" value="NZ_JPGK01000005.1"/>
</dbReference>
<dbReference type="Pfam" id="PF01381">
    <property type="entry name" value="HTH_3"/>
    <property type="match status" value="2"/>
</dbReference>
<dbReference type="Gene3D" id="1.10.260.40">
    <property type="entry name" value="lambda repressor-like DNA-binding domains"/>
    <property type="match status" value="2"/>
</dbReference>
<proteinExistence type="predicted"/>
<dbReference type="CDD" id="cd00093">
    <property type="entry name" value="HTH_XRE"/>
    <property type="match status" value="2"/>
</dbReference>
<feature type="domain" description="HTH cro/C1-type" evidence="4">
    <location>
        <begin position="35"/>
        <end position="77"/>
    </location>
</feature>
<dbReference type="Gene3D" id="2.10.109.10">
    <property type="entry name" value="Umud Fragment, subunit A"/>
    <property type="match status" value="1"/>
</dbReference>
<evidence type="ECO:0000313" key="6">
    <source>
        <dbReference type="EMBL" id="SOU92462.1"/>
    </source>
</evidence>
<dbReference type="CDD" id="cd06529">
    <property type="entry name" value="S24_LexA-like"/>
    <property type="match status" value="1"/>
</dbReference>
<keyword evidence="3" id="KW-0804">Transcription</keyword>
<dbReference type="Pfam" id="PF00717">
    <property type="entry name" value="Peptidase_S24"/>
    <property type="match status" value="1"/>
</dbReference>
<feature type="domain" description="HTH cro/C1-type" evidence="4">
    <location>
        <begin position="107"/>
        <end position="164"/>
    </location>
</feature>
<dbReference type="PROSITE" id="PS50943">
    <property type="entry name" value="HTH_CROC1"/>
    <property type="match status" value="2"/>
</dbReference>
<dbReference type="InterPro" id="IPR015927">
    <property type="entry name" value="Peptidase_S24_S26A/B/C"/>
</dbReference>
<reference evidence="5" key="1">
    <citation type="submission" date="2017-12" db="EMBL/GenBank/DDBJ databases">
        <authorList>
            <consortium name="SysMetEx"/>
        </authorList>
    </citation>
    <scope>NUCLEOTIDE SEQUENCE</scope>
    <source>
        <strain evidence="5">Pb_238</strain>
    </source>
</reference>
<dbReference type="OrthoDB" id="5659783at2"/>
<dbReference type="PANTHER" id="PTHR40661">
    <property type="match status" value="1"/>
</dbReference>
<dbReference type="InterPro" id="IPR036286">
    <property type="entry name" value="LexA/Signal_pep-like_sf"/>
</dbReference>
<dbReference type="EMBL" id="LT966316">
    <property type="protein sequence ID" value="SOU92462.1"/>
    <property type="molecule type" value="Genomic_DNA"/>
</dbReference>
<keyword evidence="1" id="KW-0805">Transcription regulation</keyword>
<accession>A0A2I2MFF4</accession>
<dbReference type="InterPro" id="IPR010982">
    <property type="entry name" value="Lambda_DNA-bd_dom_sf"/>
</dbReference>
<dbReference type="PANTHER" id="PTHR40661:SF3">
    <property type="entry name" value="FELS-1 PROPHAGE TRANSCRIPTIONAL REGULATOR"/>
    <property type="match status" value="1"/>
</dbReference>
<gene>
    <name evidence="5" type="ORF">LFTS_01065</name>
    <name evidence="6" type="ORF">LFTS_01089</name>
</gene>
<dbReference type="InterPro" id="IPR001387">
    <property type="entry name" value="Cro/C1-type_HTH"/>
</dbReference>
<dbReference type="SMART" id="SM00530">
    <property type="entry name" value="HTH_XRE"/>
    <property type="match status" value="2"/>
</dbReference>
<evidence type="ECO:0000256" key="1">
    <source>
        <dbReference type="ARBA" id="ARBA00023015"/>
    </source>
</evidence>